<evidence type="ECO:0000313" key="2">
    <source>
        <dbReference type="EMBL" id="KAL0158887.1"/>
    </source>
</evidence>
<feature type="non-terminal residue" evidence="2">
    <location>
        <position position="151"/>
    </location>
</feature>
<dbReference type="AlphaFoldDB" id="A0ABD0NB95"/>
<reference evidence="2 3" key="1">
    <citation type="submission" date="2024-05" db="EMBL/GenBank/DDBJ databases">
        <title>Genome sequencing and assembly of Indian major carp, Cirrhinus mrigala (Hamilton, 1822).</title>
        <authorList>
            <person name="Mohindra V."/>
            <person name="Chowdhury L.M."/>
            <person name="Lal K."/>
            <person name="Jena J.K."/>
        </authorList>
    </citation>
    <scope>NUCLEOTIDE SEQUENCE [LARGE SCALE GENOMIC DNA]</scope>
    <source>
        <strain evidence="2">CM1030</strain>
        <tissue evidence="2">Blood</tissue>
    </source>
</reference>
<keyword evidence="3" id="KW-1185">Reference proteome</keyword>
<protein>
    <submittedName>
        <fullName evidence="2">Uncharacterized protein</fullName>
    </submittedName>
</protein>
<dbReference type="Proteomes" id="UP001529510">
    <property type="component" value="Unassembled WGS sequence"/>
</dbReference>
<feature type="region of interest" description="Disordered" evidence="1">
    <location>
        <begin position="131"/>
        <end position="151"/>
    </location>
</feature>
<organism evidence="2 3">
    <name type="scientific">Cirrhinus mrigala</name>
    <name type="common">Mrigala</name>
    <dbReference type="NCBI Taxonomy" id="683832"/>
    <lineage>
        <taxon>Eukaryota</taxon>
        <taxon>Metazoa</taxon>
        <taxon>Chordata</taxon>
        <taxon>Craniata</taxon>
        <taxon>Vertebrata</taxon>
        <taxon>Euteleostomi</taxon>
        <taxon>Actinopterygii</taxon>
        <taxon>Neopterygii</taxon>
        <taxon>Teleostei</taxon>
        <taxon>Ostariophysi</taxon>
        <taxon>Cypriniformes</taxon>
        <taxon>Cyprinidae</taxon>
        <taxon>Labeoninae</taxon>
        <taxon>Labeonini</taxon>
        <taxon>Cirrhinus</taxon>
    </lineage>
</organism>
<sequence length="151" mass="16848">MDLPAVHLLCLEQADHSFEEHLEQLGMGKLGPGEFNSNPDQTHLNKLINVFRITRRLQTGEFYQGWSSTLQDTGPSGPSLPMPDLEDFDRWPQHHHKSTVIWGGSLRSFMESVEWVLPLCGSSLTLGPIGPVDNNARPTHNSVPSQPNLKT</sequence>
<name>A0ABD0NB95_CIRMR</name>
<accession>A0ABD0NB95</accession>
<dbReference type="EMBL" id="JAMKFB020000023">
    <property type="protein sequence ID" value="KAL0158887.1"/>
    <property type="molecule type" value="Genomic_DNA"/>
</dbReference>
<evidence type="ECO:0000256" key="1">
    <source>
        <dbReference type="SAM" id="MobiDB-lite"/>
    </source>
</evidence>
<comment type="caution">
    <text evidence="2">The sequence shown here is derived from an EMBL/GenBank/DDBJ whole genome shotgun (WGS) entry which is preliminary data.</text>
</comment>
<feature type="compositionally biased region" description="Polar residues" evidence="1">
    <location>
        <begin position="136"/>
        <end position="151"/>
    </location>
</feature>
<proteinExistence type="predicted"/>
<gene>
    <name evidence="2" type="ORF">M9458_046963</name>
</gene>
<evidence type="ECO:0000313" key="3">
    <source>
        <dbReference type="Proteomes" id="UP001529510"/>
    </source>
</evidence>